<dbReference type="InterPro" id="IPR004101">
    <property type="entry name" value="Mur_ligase_C"/>
</dbReference>
<dbReference type="Pfam" id="PF08245">
    <property type="entry name" value="Mur_ligase_M"/>
    <property type="match status" value="1"/>
</dbReference>
<dbReference type="InterPro" id="IPR018109">
    <property type="entry name" value="Folylpolyglutamate_synth_CS"/>
</dbReference>
<dbReference type="KEGG" id="vpi:BW732_09235"/>
<evidence type="ECO:0000256" key="8">
    <source>
        <dbReference type="ARBA" id="ARBA00022842"/>
    </source>
</evidence>
<keyword evidence="15" id="KW-1185">Reference proteome</keyword>
<dbReference type="GO" id="GO:0004326">
    <property type="term" value="F:tetrahydrofolylpolyglutamate synthase activity"/>
    <property type="evidence" value="ECO:0007669"/>
    <property type="project" value="UniProtKB-EC"/>
</dbReference>
<dbReference type="Gene3D" id="3.40.1190.10">
    <property type="entry name" value="Mur-like, catalytic domain"/>
    <property type="match status" value="1"/>
</dbReference>
<evidence type="ECO:0000256" key="10">
    <source>
        <dbReference type="ARBA" id="ARBA00047493"/>
    </source>
</evidence>
<evidence type="ECO:0000256" key="3">
    <source>
        <dbReference type="ARBA" id="ARBA00013025"/>
    </source>
</evidence>
<reference evidence="14 15" key="1">
    <citation type="journal article" date="2010" name="Int. J. Syst. Evol. Microbiol.">
        <title>Vagococcus penaei sp. nov., isolated from spoilage microbiota of cooked shrimp (Penaeus vannamei).</title>
        <authorList>
            <person name="Jaffres E."/>
            <person name="Prevost H."/>
            <person name="Rossero A."/>
            <person name="Joffraud J.J."/>
            <person name="Dousset X."/>
        </authorList>
    </citation>
    <scope>NUCLEOTIDE SEQUENCE [LARGE SCALE GENOMIC DNA]</scope>
    <source>
        <strain evidence="14 15">CD276</strain>
    </source>
</reference>
<dbReference type="Proteomes" id="UP000188246">
    <property type="component" value="Chromosome"/>
</dbReference>
<dbReference type="EMBL" id="CP019609">
    <property type="protein sequence ID" value="AQP54391.1"/>
    <property type="molecule type" value="Genomic_DNA"/>
</dbReference>
<evidence type="ECO:0000313" key="14">
    <source>
        <dbReference type="EMBL" id="AQP54391.1"/>
    </source>
</evidence>
<feature type="domain" description="Mur ligase central" evidence="13">
    <location>
        <begin position="44"/>
        <end position="271"/>
    </location>
</feature>
<dbReference type="NCBIfam" id="TIGR01499">
    <property type="entry name" value="folC"/>
    <property type="match status" value="1"/>
</dbReference>
<keyword evidence="7 11" id="KW-0067">ATP-binding</keyword>
<evidence type="ECO:0000256" key="5">
    <source>
        <dbReference type="ARBA" id="ARBA00022723"/>
    </source>
</evidence>
<protein>
    <recommendedName>
        <fullName evidence="3">tetrahydrofolate synthase</fullName>
        <ecNumber evidence="3">6.3.2.17</ecNumber>
    </recommendedName>
    <alternativeName>
        <fullName evidence="9">Tetrahydrofolylpolyglutamate synthase</fullName>
    </alternativeName>
</protein>
<dbReference type="PIRSF" id="PIRSF001563">
    <property type="entry name" value="Folylpolyglu_synth"/>
    <property type="match status" value="1"/>
</dbReference>
<evidence type="ECO:0000259" key="12">
    <source>
        <dbReference type="Pfam" id="PF02875"/>
    </source>
</evidence>
<evidence type="ECO:0000256" key="9">
    <source>
        <dbReference type="ARBA" id="ARBA00030592"/>
    </source>
</evidence>
<dbReference type="PANTHER" id="PTHR11136">
    <property type="entry name" value="FOLYLPOLYGLUTAMATE SYNTHASE-RELATED"/>
    <property type="match status" value="1"/>
</dbReference>
<dbReference type="EC" id="6.3.2.17" evidence="3"/>
<evidence type="ECO:0000256" key="2">
    <source>
        <dbReference type="ARBA" id="ARBA00008276"/>
    </source>
</evidence>
<dbReference type="Pfam" id="PF02875">
    <property type="entry name" value="Mur_ligase_C"/>
    <property type="match status" value="1"/>
</dbReference>
<dbReference type="GO" id="GO:0005524">
    <property type="term" value="F:ATP binding"/>
    <property type="evidence" value="ECO:0007669"/>
    <property type="project" value="UniProtKB-KW"/>
</dbReference>
<dbReference type="PROSITE" id="PS01011">
    <property type="entry name" value="FOLYLPOLYGLU_SYNT_1"/>
    <property type="match status" value="1"/>
</dbReference>
<dbReference type="GO" id="GO:0005737">
    <property type="term" value="C:cytoplasm"/>
    <property type="evidence" value="ECO:0007669"/>
    <property type="project" value="TreeGrafter"/>
</dbReference>
<dbReference type="OrthoDB" id="9809356at2"/>
<accession>A0A1Q2D7T6</accession>
<feature type="domain" description="Mur ligase C-terminal" evidence="12">
    <location>
        <begin position="300"/>
        <end position="414"/>
    </location>
</feature>
<sequence length="435" mass="48798">MTYEQTVAWIHDRLKFGIRPGLERINYLLERLDNPQHKLRTVHIAGTNGKGSTTTFLRNLLEQSGLTVGTFTSPYIECFNERISINGAFIPNDELVAVFQKVQPIVLEMDQDDHLKDMVEFEILTAMMFQYFYEKQVDIVLVEVGLGGLLDSTNVITPLASAITTIGLDHVDILGHTLAEIATQKAGIIKPNVPVVVGKVDAEALDVIRQTAKNFTSPLYQYGIDFTSNYHQPDGQWGEVFDYQSSQMTVPQIRTGLMGKHQVDNASVAIQLYEIICQQVGLRPQIKYVRQGLAQTTWPGRMEKLSDEPFIVIDGAHNEHSMAILCDNLRKEFKGMRTHVIFGALTTKDVSGMLADLRKVPNLSLCVTEFDYPKAMTQADYAAMDVITYNHWQKALVDVLELADIDDLILITGSLYFISQVRQELLGGDIGNEKN</sequence>
<dbReference type="STRING" id="633807.BW732_09235"/>
<dbReference type="SUPFAM" id="SSF53244">
    <property type="entry name" value="MurD-like peptide ligases, peptide-binding domain"/>
    <property type="match status" value="1"/>
</dbReference>
<comment type="similarity">
    <text evidence="2 11">Belongs to the folylpolyglutamate synthase family.</text>
</comment>
<dbReference type="GO" id="GO:0046872">
    <property type="term" value="F:metal ion binding"/>
    <property type="evidence" value="ECO:0007669"/>
    <property type="project" value="UniProtKB-KW"/>
</dbReference>
<evidence type="ECO:0000256" key="11">
    <source>
        <dbReference type="PIRNR" id="PIRNR001563"/>
    </source>
</evidence>
<dbReference type="SUPFAM" id="SSF53623">
    <property type="entry name" value="MurD-like peptide ligases, catalytic domain"/>
    <property type="match status" value="1"/>
</dbReference>
<dbReference type="RefSeq" id="WP_077276469.1">
    <property type="nucleotide sequence ID" value="NZ_CP019609.1"/>
</dbReference>
<evidence type="ECO:0000313" key="15">
    <source>
        <dbReference type="Proteomes" id="UP000188246"/>
    </source>
</evidence>
<gene>
    <name evidence="14" type="ORF">BW732_09235</name>
</gene>
<evidence type="ECO:0000259" key="13">
    <source>
        <dbReference type="Pfam" id="PF08245"/>
    </source>
</evidence>
<dbReference type="GO" id="GO:0008841">
    <property type="term" value="F:dihydrofolate synthase activity"/>
    <property type="evidence" value="ECO:0007669"/>
    <property type="project" value="TreeGrafter"/>
</dbReference>
<dbReference type="InterPro" id="IPR036565">
    <property type="entry name" value="Mur-like_cat_sf"/>
</dbReference>
<evidence type="ECO:0000256" key="7">
    <source>
        <dbReference type="ARBA" id="ARBA00022840"/>
    </source>
</evidence>
<keyword evidence="8" id="KW-0460">Magnesium</keyword>
<evidence type="ECO:0000256" key="1">
    <source>
        <dbReference type="ARBA" id="ARBA00001946"/>
    </source>
</evidence>
<keyword evidence="6 11" id="KW-0547">Nucleotide-binding</keyword>
<dbReference type="AlphaFoldDB" id="A0A1Q2D7T6"/>
<dbReference type="FunFam" id="3.40.1190.10:FF:000011">
    <property type="entry name" value="Folylpolyglutamate synthase/dihydrofolate synthase"/>
    <property type="match status" value="1"/>
</dbReference>
<evidence type="ECO:0000256" key="4">
    <source>
        <dbReference type="ARBA" id="ARBA00022598"/>
    </source>
</evidence>
<comment type="catalytic activity">
    <reaction evidence="10">
        <text>(6S)-5,6,7,8-tetrahydrofolyl-(gamma-L-Glu)(n) + L-glutamate + ATP = (6S)-5,6,7,8-tetrahydrofolyl-(gamma-L-Glu)(n+1) + ADP + phosphate + H(+)</text>
        <dbReference type="Rhea" id="RHEA:10580"/>
        <dbReference type="Rhea" id="RHEA-COMP:14738"/>
        <dbReference type="Rhea" id="RHEA-COMP:14740"/>
        <dbReference type="ChEBI" id="CHEBI:15378"/>
        <dbReference type="ChEBI" id="CHEBI:29985"/>
        <dbReference type="ChEBI" id="CHEBI:30616"/>
        <dbReference type="ChEBI" id="CHEBI:43474"/>
        <dbReference type="ChEBI" id="CHEBI:141005"/>
        <dbReference type="ChEBI" id="CHEBI:456216"/>
        <dbReference type="EC" id="6.3.2.17"/>
    </reaction>
</comment>
<dbReference type="PANTHER" id="PTHR11136:SF0">
    <property type="entry name" value="DIHYDROFOLATE SYNTHETASE-RELATED"/>
    <property type="match status" value="1"/>
</dbReference>
<comment type="cofactor">
    <cofactor evidence="1">
        <name>Mg(2+)</name>
        <dbReference type="ChEBI" id="CHEBI:18420"/>
    </cofactor>
</comment>
<keyword evidence="5" id="KW-0479">Metal-binding</keyword>
<evidence type="ECO:0000256" key="6">
    <source>
        <dbReference type="ARBA" id="ARBA00022741"/>
    </source>
</evidence>
<dbReference type="InterPro" id="IPR001645">
    <property type="entry name" value="Folylpolyglutamate_synth"/>
</dbReference>
<dbReference type="PROSITE" id="PS01012">
    <property type="entry name" value="FOLYLPOLYGLU_SYNT_2"/>
    <property type="match status" value="1"/>
</dbReference>
<organism evidence="14 15">
    <name type="scientific">Vagococcus penaei</name>
    <dbReference type="NCBI Taxonomy" id="633807"/>
    <lineage>
        <taxon>Bacteria</taxon>
        <taxon>Bacillati</taxon>
        <taxon>Bacillota</taxon>
        <taxon>Bacilli</taxon>
        <taxon>Lactobacillales</taxon>
        <taxon>Enterococcaceae</taxon>
        <taxon>Vagococcus</taxon>
    </lineage>
</organism>
<keyword evidence="4 11" id="KW-0436">Ligase</keyword>
<dbReference type="InterPro" id="IPR013221">
    <property type="entry name" value="Mur_ligase_cen"/>
</dbReference>
<proteinExistence type="inferred from homology"/>
<dbReference type="Gene3D" id="3.90.190.20">
    <property type="entry name" value="Mur ligase, C-terminal domain"/>
    <property type="match status" value="1"/>
</dbReference>
<name>A0A1Q2D7T6_9ENTE</name>
<dbReference type="InterPro" id="IPR036615">
    <property type="entry name" value="Mur_ligase_C_dom_sf"/>
</dbReference>